<reference evidence="1" key="1">
    <citation type="submission" date="2022-04" db="EMBL/GenBank/DDBJ databases">
        <title>Mucilaginibacter sp. RS28 isolated from freshwater.</title>
        <authorList>
            <person name="Ko S.-R."/>
        </authorList>
    </citation>
    <scope>NUCLEOTIDE SEQUENCE</scope>
    <source>
        <strain evidence="1">RS28</strain>
    </source>
</reference>
<evidence type="ECO:0000313" key="2">
    <source>
        <dbReference type="Proteomes" id="UP001139450"/>
    </source>
</evidence>
<dbReference type="Proteomes" id="UP001139450">
    <property type="component" value="Unassembled WGS sequence"/>
</dbReference>
<keyword evidence="2" id="KW-1185">Reference proteome</keyword>
<dbReference type="AlphaFoldDB" id="A0A9X1X440"/>
<accession>A0A9X1X440</accession>
<protein>
    <submittedName>
        <fullName evidence="1">Uncharacterized protein</fullName>
    </submittedName>
</protein>
<comment type="caution">
    <text evidence="1">The sequence shown here is derived from an EMBL/GenBank/DDBJ whole genome shotgun (WGS) entry which is preliminary data.</text>
</comment>
<gene>
    <name evidence="1" type="ORF">MUY27_00320</name>
</gene>
<dbReference type="RefSeq" id="WP_245127966.1">
    <property type="nucleotide sequence ID" value="NZ_JALJEJ010000001.1"/>
</dbReference>
<proteinExistence type="predicted"/>
<name>A0A9X1X440_9SPHI</name>
<evidence type="ECO:0000313" key="1">
    <source>
        <dbReference type="EMBL" id="MCJ8208129.1"/>
    </source>
</evidence>
<dbReference type="EMBL" id="JALJEJ010000001">
    <property type="protein sequence ID" value="MCJ8208129.1"/>
    <property type="molecule type" value="Genomic_DNA"/>
</dbReference>
<sequence>MGTYMTVVLKKQYQNEAFIAALNDDLIAIYGAETGVAFNTWAYLQEEADFMNTDPEGLRQLPDWKRPISKEQLSKNFFWLRFGEFAFKLSGGGSTAAEAQQAVAVSKWIAHTNARYIDKNKSEKFTTAIVASYFNAVFKEAGYDLKILWQLPQ</sequence>
<organism evidence="1 2">
    <name type="scientific">Mucilaginibacter straminoryzae</name>
    <dbReference type="NCBI Taxonomy" id="2932774"/>
    <lineage>
        <taxon>Bacteria</taxon>
        <taxon>Pseudomonadati</taxon>
        <taxon>Bacteroidota</taxon>
        <taxon>Sphingobacteriia</taxon>
        <taxon>Sphingobacteriales</taxon>
        <taxon>Sphingobacteriaceae</taxon>
        <taxon>Mucilaginibacter</taxon>
    </lineage>
</organism>